<comment type="caution">
    <text evidence="5">The sequence shown here is derived from an EMBL/GenBank/DDBJ whole genome shotgun (WGS) entry which is preliminary data.</text>
</comment>
<reference evidence="5 6" key="1">
    <citation type="submission" date="2024-09" db="EMBL/GenBank/DDBJ databases">
        <authorList>
            <person name="Sun Q."/>
            <person name="Mori K."/>
        </authorList>
    </citation>
    <scope>NUCLEOTIDE SEQUENCE [LARGE SCALE GENOMIC DNA]</scope>
    <source>
        <strain evidence="5 6">TBRC 3947</strain>
    </source>
</reference>
<evidence type="ECO:0000256" key="1">
    <source>
        <dbReference type="ARBA" id="ARBA00022737"/>
    </source>
</evidence>
<dbReference type="Gene3D" id="3.40.50.300">
    <property type="entry name" value="P-loop containing nucleotide triphosphate hydrolases"/>
    <property type="match status" value="2"/>
</dbReference>
<dbReference type="GO" id="GO:0005524">
    <property type="term" value="F:ATP binding"/>
    <property type="evidence" value="ECO:0007669"/>
    <property type="project" value="UniProtKB-KW"/>
</dbReference>
<protein>
    <submittedName>
        <fullName evidence="5">ABC-F family ATP-binding cassette domain-containing protein</fullName>
    </submittedName>
</protein>
<keyword evidence="2" id="KW-0547">Nucleotide-binding</keyword>
<feature type="domain" description="ABC transporter" evidence="4">
    <location>
        <begin position="350"/>
        <end position="545"/>
    </location>
</feature>
<dbReference type="SMART" id="SM00382">
    <property type="entry name" value="AAA"/>
    <property type="match status" value="2"/>
</dbReference>
<dbReference type="Pfam" id="PF00005">
    <property type="entry name" value="ABC_tran"/>
    <property type="match status" value="2"/>
</dbReference>
<dbReference type="InterPro" id="IPR050611">
    <property type="entry name" value="ABCF"/>
</dbReference>
<keyword evidence="1" id="KW-0677">Repeat</keyword>
<accession>A0ABV6LY53</accession>
<evidence type="ECO:0000313" key="6">
    <source>
        <dbReference type="Proteomes" id="UP001589867"/>
    </source>
</evidence>
<dbReference type="EMBL" id="JBHLUH010000007">
    <property type="protein sequence ID" value="MFC0527189.1"/>
    <property type="molecule type" value="Genomic_DNA"/>
</dbReference>
<dbReference type="InterPro" id="IPR027417">
    <property type="entry name" value="P-loop_NTPase"/>
</dbReference>
<keyword evidence="3 5" id="KW-0067">ATP-binding</keyword>
<evidence type="ECO:0000256" key="2">
    <source>
        <dbReference type="ARBA" id="ARBA00022741"/>
    </source>
</evidence>
<evidence type="ECO:0000313" key="5">
    <source>
        <dbReference type="EMBL" id="MFC0527189.1"/>
    </source>
</evidence>
<dbReference type="InterPro" id="IPR017871">
    <property type="entry name" value="ABC_transporter-like_CS"/>
</dbReference>
<keyword evidence="6" id="KW-1185">Reference proteome</keyword>
<dbReference type="SUPFAM" id="SSF52540">
    <property type="entry name" value="P-loop containing nucleoside triphosphate hydrolases"/>
    <property type="match status" value="2"/>
</dbReference>
<evidence type="ECO:0000256" key="3">
    <source>
        <dbReference type="ARBA" id="ARBA00022840"/>
    </source>
</evidence>
<dbReference type="PANTHER" id="PTHR19211">
    <property type="entry name" value="ATP-BINDING TRANSPORT PROTEIN-RELATED"/>
    <property type="match status" value="1"/>
</dbReference>
<evidence type="ECO:0000259" key="4">
    <source>
        <dbReference type="PROSITE" id="PS50893"/>
    </source>
</evidence>
<name>A0ABV6LY53_9ACTN</name>
<dbReference type="Proteomes" id="UP001589867">
    <property type="component" value="Unassembled WGS sequence"/>
</dbReference>
<dbReference type="InterPro" id="IPR003593">
    <property type="entry name" value="AAA+_ATPase"/>
</dbReference>
<gene>
    <name evidence="5" type="ORF">ACFFIA_05910</name>
</gene>
<dbReference type="CDD" id="cd03221">
    <property type="entry name" value="ABCF_EF-3"/>
    <property type="match status" value="2"/>
</dbReference>
<dbReference type="PANTHER" id="PTHR19211:SF123">
    <property type="entry name" value="ABC TRANSPORTER"/>
    <property type="match status" value="1"/>
</dbReference>
<dbReference type="RefSeq" id="WP_377246605.1">
    <property type="nucleotide sequence ID" value="NZ_JBHLUH010000007.1"/>
</dbReference>
<organism evidence="5 6">
    <name type="scientific">Phytohabitans kaempferiae</name>
    <dbReference type="NCBI Taxonomy" id="1620943"/>
    <lineage>
        <taxon>Bacteria</taxon>
        <taxon>Bacillati</taxon>
        <taxon>Actinomycetota</taxon>
        <taxon>Actinomycetes</taxon>
        <taxon>Micromonosporales</taxon>
        <taxon>Micromonosporaceae</taxon>
    </lineage>
</organism>
<dbReference type="PROSITE" id="PS00211">
    <property type="entry name" value="ABC_TRANSPORTER_1"/>
    <property type="match status" value="1"/>
</dbReference>
<dbReference type="InterPro" id="IPR003439">
    <property type="entry name" value="ABC_transporter-like_ATP-bd"/>
</dbReference>
<proteinExistence type="predicted"/>
<sequence>MTATLVAKGLAAGHGDRVLFSGLDVVVAAGDVIGLVGANGAGKSTLLRILAGLGSAAEGTLLVSPPAATIGYLSQEPERRPGETVGQFLGRRTGVAAAQSALDDATEGLVAGRAGADDGYAVGLERWIALGGADFDERASQVTAGLGLAVDLDRPMTALSGGQAARAGLASLLLSRYDIFLLDEPTNDLDLDGLERLEAFVTGLRSGAVVVSHDREFLTRTVTRVVELDLAQRQVRAYGGGYAAYLQEREVARRHARQEYEQYAETLAGLEERARTQRSWMDKGVRNARRKASDNDKIGRKFRSEASEKQAAKARQTERLIERLEVVEEPRKEWELRMEISAAPRAGAVVAVAQAALVRRGGFTLGPLDLQIDWADRVAITGANGSGKSTLLAALLGRIELAAGRTWLGPGVVVGEVDQARRLFHSDDTLLDAFGTATPDLVPAQVRTLLAKFGLNATHVLRPAATLSPGERTRAALALLQARGVNLLVLDEPTNHLDLPAIEQLESALAGYPGTLLLVTHDRRMLDTVSTTRRLEVADGQITEH</sequence>
<dbReference type="PROSITE" id="PS50893">
    <property type="entry name" value="ABC_TRANSPORTER_2"/>
    <property type="match status" value="2"/>
</dbReference>
<feature type="domain" description="ABC transporter" evidence="4">
    <location>
        <begin position="5"/>
        <end position="264"/>
    </location>
</feature>